<dbReference type="EMBL" id="LLXL01002344">
    <property type="protein sequence ID" value="PKK61085.1"/>
    <property type="molecule type" value="Genomic_DNA"/>
</dbReference>
<name>A0A2N1MHH5_9GLOM</name>
<comment type="caution">
    <text evidence="2">The sequence shown here is derived from an EMBL/GenBank/DDBJ whole genome shotgun (WGS) entry which is preliminary data.</text>
</comment>
<feature type="compositionally biased region" description="Polar residues" evidence="1">
    <location>
        <begin position="59"/>
        <end position="72"/>
    </location>
</feature>
<dbReference type="AlphaFoldDB" id="A0A2N1MHH5"/>
<reference evidence="2 3" key="2">
    <citation type="submission" date="2017-10" db="EMBL/GenBank/DDBJ databases">
        <title>Extensive intraspecific genome diversity in a model arbuscular mycorrhizal fungus.</title>
        <authorList>
            <person name="Chen E.C.H."/>
            <person name="Morin E."/>
            <person name="Baudet D."/>
            <person name="Noel J."/>
            <person name="Ndikumana S."/>
            <person name="Charron P."/>
            <person name="St-Onge C."/>
            <person name="Giorgi J."/>
            <person name="Grigoriev I.V."/>
            <person name="Roux C."/>
            <person name="Martin F.M."/>
            <person name="Corradi N."/>
        </authorList>
    </citation>
    <scope>NUCLEOTIDE SEQUENCE [LARGE SCALE GENOMIC DNA]</scope>
    <source>
        <strain evidence="2 3">C2</strain>
    </source>
</reference>
<evidence type="ECO:0000313" key="3">
    <source>
        <dbReference type="Proteomes" id="UP000233469"/>
    </source>
</evidence>
<feature type="compositionally biased region" description="Acidic residues" evidence="1">
    <location>
        <begin position="45"/>
        <end position="58"/>
    </location>
</feature>
<accession>A0A2N1MHH5</accession>
<evidence type="ECO:0000256" key="1">
    <source>
        <dbReference type="SAM" id="MobiDB-lite"/>
    </source>
</evidence>
<organism evidence="2 3">
    <name type="scientific">Rhizophagus irregularis</name>
    <dbReference type="NCBI Taxonomy" id="588596"/>
    <lineage>
        <taxon>Eukaryota</taxon>
        <taxon>Fungi</taxon>
        <taxon>Fungi incertae sedis</taxon>
        <taxon>Mucoromycota</taxon>
        <taxon>Glomeromycotina</taxon>
        <taxon>Glomeromycetes</taxon>
        <taxon>Glomerales</taxon>
        <taxon>Glomeraceae</taxon>
        <taxon>Rhizophagus</taxon>
    </lineage>
</organism>
<protein>
    <submittedName>
        <fullName evidence="2">Uncharacterized protein</fullName>
    </submittedName>
</protein>
<feature type="region of interest" description="Disordered" evidence="1">
    <location>
        <begin position="32"/>
        <end position="88"/>
    </location>
</feature>
<reference evidence="2 3" key="1">
    <citation type="submission" date="2016-04" db="EMBL/GenBank/DDBJ databases">
        <title>Genome analyses suggest a sexual origin of heterokaryosis in a supposedly ancient asexual fungus.</title>
        <authorList>
            <person name="Ropars J."/>
            <person name="Sedzielewska K."/>
            <person name="Noel J."/>
            <person name="Charron P."/>
            <person name="Farinelli L."/>
            <person name="Marton T."/>
            <person name="Kruger M."/>
            <person name="Pelin A."/>
            <person name="Brachmann A."/>
            <person name="Corradi N."/>
        </authorList>
    </citation>
    <scope>NUCLEOTIDE SEQUENCE [LARGE SCALE GENOMIC DNA]</scope>
    <source>
        <strain evidence="2 3">C2</strain>
    </source>
</reference>
<evidence type="ECO:0000313" key="2">
    <source>
        <dbReference type="EMBL" id="PKK61085.1"/>
    </source>
</evidence>
<proteinExistence type="predicted"/>
<gene>
    <name evidence="2" type="ORF">RhiirC2_718671</name>
</gene>
<sequence length="170" mass="19909">MDLFCTCRKCKKFSQNGDGRYLKTKKTFIKHQKKERSLLNNNDSSSEESSEETEETSEYDSINSSDNEQNIVDQRKKRKTREFQDTTSLNINKQNEDILKENYVESDEFFFTEMMSEQNASEIFEETKNNPRYDVAEISEEIESDSEIEGDSECDDDLDIPIDGIYILII</sequence>
<dbReference type="Proteomes" id="UP000233469">
    <property type="component" value="Unassembled WGS sequence"/>
</dbReference>